<dbReference type="EMBL" id="PKPP01011195">
    <property type="protein sequence ID" value="PWA44589.1"/>
    <property type="molecule type" value="Genomic_DNA"/>
</dbReference>
<evidence type="ECO:0000256" key="5">
    <source>
        <dbReference type="ARBA" id="ARBA00023136"/>
    </source>
</evidence>
<organism evidence="8 9">
    <name type="scientific">Artemisia annua</name>
    <name type="common">Sweet wormwood</name>
    <dbReference type="NCBI Taxonomy" id="35608"/>
    <lineage>
        <taxon>Eukaryota</taxon>
        <taxon>Viridiplantae</taxon>
        <taxon>Streptophyta</taxon>
        <taxon>Embryophyta</taxon>
        <taxon>Tracheophyta</taxon>
        <taxon>Spermatophyta</taxon>
        <taxon>Magnoliopsida</taxon>
        <taxon>eudicotyledons</taxon>
        <taxon>Gunneridae</taxon>
        <taxon>Pentapetalae</taxon>
        <taxon>asterids</taxon>
        <taxon>campanulids</taxon>
        <taxon>Asterales</taxon>
        <taxon>Asteraceae</taxon>
        <taxon>Asteroideae</taxon>
        <taxon>Anthemideae</taxon>
        <taxon>Artemisiinae</taxon>
        <taxon>Artemisia</taxon>
    </lineage>
</organism>
<comment type="similarity">
    <text evidence="1 6">Belongs to the copper transporter (Ctr) (TC 1.A.56) family. SLC31A subfamily.</text>
</comment>
<keyword evidence="6" id="KW-0186">Copper</keyword>
<evidence type="ECO:0000256" key="4">
    <source>
        <dbReference type="ARBA" id="ARBA00022989"/>
    </source>
</evidence>
<keyword evidence="3 6" id="KW-0187">Copper transport</keyword>
<feature type="region of interest" description="Disordered" evidence="7">
    <location>
        <begin position="1"/>
        <end position="32"/>
    </location>
</feature>
<evidence type="ECO:0000313" key="8">
    <source>
        <dbReference type="EMBL" id="PWA44589.1"/>
    </source>
</evidence>
<evidence type="ECO:0000256" key="2">
    <source>
        <dbReference type="ARBA" id="ARBA00022692"/>
    </source>
</evidence>
<accession>A0A2U1L6G3</accession>
<feature type="transmembrane region" description="Helical" evidence="6">
    <location>
        <begin position="109"/>
        <end position="142"/>
    </location>
</feature>
<evidence type="ECO:0000313" key="9">
    <source>
        <dbReference type="Proteomes" id="UP000245207"/>
    </source>
</evidence>
<feature type="transmembrane region" description="Helical" evidence="6">
    <location>
        <begin position="69"/>
        <end position="88"/>
    </location>
</feature>
<dbReference type="PANTHER" id="PTHR12483:SF117">
    <property type="entry name" value="COPPER TRANSPORTER 3"/>
    <property type="match status" value="1"/>
</dbReference>
<keyword evidence="4 6" id="KW-1133">Transmembrane helix</keyword>
<name>A0A2U1L6G3_ARTAN</name>
<dbReference type="Proteomes" id="UP000245207">
    <property type="component" value="Unassembled WGS sequence"/>
</dbReference>
<proteinExistence type="inferred from homology"/>
<keyword evidence="9" id="KW-1185">Reference proteome</keyword>
<sequence length="161" mass="18183">MSMDHNAGTAMNDDGIMGGTSPSSPMNDNDQMGGMDMGMDNKKMMTHMTFYWGKNAWILFQGWPGRNTGMYILALIFVFLLAIIMEWLTHTNLTPTQSNRTVRTMIHTFRVVFSYLVMLSVMSFNIGVFVMAVLGHTIGYYLFLVLKKSPENDLEIPTMAC</sequence>
<keyword evidence="2 6" id="KW-0812">Transmembrane</keyword>
<keyword evidence="6" id="KW-0813">Transport</keyword>
<comment type="subcellular location">
    <subcellularLocation>
        <location evidence="6">Membrane</location>
        <topology evidence="6">Multi-pass membrane protein</topology>
    </subcellularLocation>
</comment>
<evidence type="ECO:0000256" key="6">
    <source>
        <dbReference type="RuleBase" id="RU367022"/>
    </source>
</evidence>
<protein>
    <recommendedName>
        <fullName evidence="6">Copper transport protein</fullName>
    </recommendedName>
</protein>
<dbReference type="AlphaFoldDB" id="A0A2U1L6G3"/>
<comment type="caution">
    <text evidence="8">The sequence shown here is derived from an EMBL/GenBank/DDBJ whole genome shotgun (WGS) entry which is preliminary data.</text>
</comment>
<dbReference type="InterPro" id="IPR007274">
    <property type="entry name" value="Cop_transporter"/>
</dbReference>
<gene>
    <name evidence="8" type="ORF">CTI12_AA425580</name>
</gene>
<evidence type="ECO:0000256" key="7">
    <source>
        <dbReference type="SAM" id="MobiDB-lite"/>
    </source>
</evidence>
<evidence type="ECO:0000256" key="1">
    <source>
        <dbReference type="ARBA" id="ARBA00006921"/>
    </source>
</evidence>
<reference evidence="8 9" key="1">
    <citation type="journal article" date="2018" name="Mol. Plant">
        <title>The genome of Artemisia annua provides insight into the evolution of Asteraceae family and artemisinin biosynthesis.</title>
        <authorList>
            <person name="Shen Q."/>
            <person name="Zhang L."/>
            <person name="Liao Z."/>
            <person name="Wang S."/>
            <person name="Yan T."/>
            <person name="Shi P."/>
            <person name="Liu M."/>
            <person name="Fu X."/>
            <person name="Pan Q."/>
            <person name="Wang Y."/>
            <person name="Lv Z."/>
            <person name="Lu X."/>
            <person name="Zhang F."/>
            <person name="Jiang W."/>
            <person name="Ma Y."/>
            <person name="Chen M."/>
            <person name="Hao X."/>
            <person name="Li L."/>
            <person name="Tang Y."/>
            <person name="Lv G."/>
            <person name="Zhou Y."/>
            <person name="Sun X."/>
            <person name="Brodelius P.E."/>
            <person name="Rose J.K.C."/>
            <person name="Tang K."/>
        </authorList>
    </citation>
    <scope>NUCLEOTIDE SEQUENCE [LARGE SCALE GENOMIC DNA]</scope>
    <source>
        <strain evidence="9">cv. Huhao1</strain>
        <tissue evidence="8">Leaf</tissue>
    </source>
</reference>
<evidence type="ECO:0000256" key="3">
    <source>
        <dbReference type="ARBA" id="ARBA00022796"/>
    </source>
</evidence>
<dbReference type="OrthoDB" id="73901at2759"/>
<keyword evidence="5 6" id="KW-0472">Membrane</keyword>
<dbReference type="GO" id="GO:0005886">
    <property type="term" value="C:plasma membrane"/>
    <property type="evidence" value="ECO:0007669"/>
    <property type="project" value="TreeGrafter"/>
</dbReference>
<dbReference type="PANTHER" id="PTHR12483">
    <property type="entry name" value="SOLUTE CARRIER FAMILY 31 COPPER TRANSPORTERS"/>
    <property type="match status" value="1"/>
</dbReference>
<keyword evidence="6" id="KW-0406">Ion transport</keyword>
<dbReference type="Pfam" id="PF04145">
    <property type="entry name" value="Ctr"/>
    <property type="match status" value="2"/>
</dbReference>
<dbReference type="GO" id="GO:0005375">
    <property type="term" value="F:copper ion transmembrane transporter activity"/>
    <property type="evidence" value="ECO:0007669"/>
    <property type="project" value="UniProtKB-UniRule"/>
</dbReference>